<organism evidence="3 4">
    <name type="scientific">Eubacterium segne</name>
    <dbReference type="NCBI Taxonomy" id="2763045"/>
    <lineage>
        <taxon>Bacteria</taxon>
        <taxon>Bacillati</taxon>
        <taxon>Bacillota</taxon>
        <taxon>Clostridia</taxon>
        <taxon>Eubacteriales</taxon>
        <taxon>Eubacteriaceae</taxon>
        <taxon>Eubacterium</taxon>
    </lineage>
</organism>
<gene>
    <name evidence="3" type="ORF">H8S00_12135</name>
</gene>
<reference evidence="3 4" key="1">
    <citation type="submission" date="2020-08" db="EMBL/GenBank/DDBJ databases">
        <title>Genome public.</title>
        <authorList>
            <person name="Liu C."/>
            <person name="Sun Q."/>
        </authorList>
    </citation>
    <scope>NUCLEOTIDE SEQUENCE [LARGE SCALE GENOMIC DNA]</scope>
    <source>
        <strain evidence="3 4">BX4</strain>
    </source>
</reference>
<keyword evidence="4" id="KW-1185">Reference proteome</keyword>
<evidence type="ECO:0000313" key="3">
    <source>
        <dbReference type="EMBL" id="MBC5668719.1"/>
    </source>
</evidence>
<keyword evidence="2" id="KW-0464">Manganese</keyword>
<sequence>MTRIRNNLKYDNIRMLESGYGISLRTLTLFAEKTYKNIGPMKAALKAISVILFKLEGQIIMRHPEYKMDIKSDRNKFETKKNRLKVRDTDIGKKILEQIYDLEELLKIYREDNLIHN</sequence>
<dbReference type="InterPro" id="IPR009164">
    <property type="entry name" value="FBPtase_class3"/>
</dbReference>
<dbReference type="Proteomes" id="UP000597877">
    <property type="component" value="Unassembled WGS sequence"/>
</dbReference>
<evidence type="ECO:0000313" key="4">
    <source>
        <dbReference type="Proteomes" id="UP000597877"/>
    </source>
</evidence>
<dbReference type="Pfam" id="PF06874">
    <property type="entry name" value="FBPase_2"/>
    <property type="match status" value="1"/>
</dbReference>
<accession>A0ABR7F6U9</accession>
<dbReference type="EMBL" id="JACOOZ010000009">
    <property type="protein sequence ID" value="MBC5668719.1"/>
    <property type="molecule type" value="Genomic_DNA"/>
</dbReference>
<evidence type="ECO:0000256" key="1">
    <source>
        <dbReference type="ARBA" id="ARBA00022801"/>
    </source>
</evidence>
<proteinExistence type="predicted"/>
<evidence type="ECO:0000256" key="2">
    <source>
        <dbReference type="ARBA" id="ARBA00023211"/>
    </source>
</evidence>
<keyword evidence="1" id="KW-0378">Hydrolase</keyword>
<protein>
    <submittedName>
        <fullName evidence="3">Fructose-bisphosphatase class III</fullName>
    </submittedName>
</protein>
<comment type="caution">
    <text evidence="3">The sequence shown here is derived from an EMBL/GenBank/DDBJ whole genome shotgun (WGS) entry which is preliminary data.</text>
</comment>
<name>A0ABR7F6U9_9FIRM</name>